<proteinExistence type="predicted"/>
<dbReference type="AlphaFoldDB" id="A0A2G9V3B4"/>
<keyword evidence="3" id="KW-1185">Reference proteome</keyword>
<sequence length="174" mass="19628">MRRLNRRLALANLQLPKLSASLDSVIDLRTEEERKCDISVAKQKCLKQSLEKKLAERRRMGLAKRKELYMEDNEGLIEDEEDEEEIDDGNNAESSQTKKKKEESEDSGDDYSADDEEEGNETDTESSQNSEVVDEDDEQKKSGAVDDLPESVDLFDGVSVAGSTVKDSQRLHDV</sequence>
<feature type="compositionally biased region" description="Acidic residues" evidence="1">
    <location>
        <begin position="104"/>
        <end position="124"/>
    </location>
</feature>
<evidence type="ECO:0000313" key="2">
    <source>
        <dbReference type="EMBL" id="PIO76991.1"/>
    </source>
</evidence>
<name>A0A2G9V3B4_TELCI</name>
<feature type="region of interest" description="Disordered" evidence="1">
    <location>
        <begin position="61"/>
        <end position="152"/>
    </location>
</feature>
<dbReference type="Proteomes" id="UP000230423">
    <property type="component" value="Unassembled WGS sequence"/>
</dbReference>
<feature type="compositionally biased region" description="Acidic residues" evidence="1">
    <location>
        <begin position="70"/>
        <end position="90"/>
    </location>
</feature>
<evidence type="ECO:0000313" key="3">
    <source>
        <dbReference type="Proteomes" id="UP000230423"/>
    </source>
</evidence>
<organism evidence="2 3">
    <name type="scientific">Teladorsagia circumcincta</name>
    <name type="common">Brown stomach worm</name>
    <name type="synonym">Ostertagia circumcincta</name>
    <dbReference type="NCBI Taxonomy" id="45464"/>
    <lineage>
        <taxon>Eukaryota</taxon>
        <taxon>Metazoa</taxon>
        <taxon>Ecdysozoa</taxon>
        <taxon>Nematoda</taxon>
        <taxon>Chromadorea</taxon>
        <taxon>Rhabditida</taxon>
        <taxon>Rhabditina</taxon>
        <taxon>Rhabditomorpha</taxon>
        <taxon>Strongyloidea</taxon>
        <taxon>Trichostrongylidae</taxon>
        <taxon>Teladorsagia</taxon>
    </lineage>
</organism>
<reference evidence="2 3" key="1">
    <citation type="submission" date="2015-09" db="EMBL/GenBank/DDBJ databases">
        <title>Draft genome of the parasitic nematode Teladorsagia circumcincta isolate WARC Sus (inbred).</title>
        <authorList>
            <person name="Mitreva M."/>
        </authorList>
    </citation>
    <scope>NUCLEOTIDE SEQUENCE [LARGE SCALE GENOMIC DNA]</scope>
    <source>
        <strain evidence="2 3">S</strain>
    </source>
</reference>
<accession>A0A2G9V3B4</accession>
<gene>
    <name evidence="2" type="ORF">TELCIR_00939</name>
</gene>
<dbReference type="EMBL" id="KZ345018">
    <property type="protein sequence ID" value="PIO76991.1"/>
    <property type="molecule type" value="Genomic_DNA"/>
</dbReference>
<protein>
    <submittedName>
        <fullName evidence="2">Uncharacterized protein</fullName>
    </submittedName>
</protein>
<evidence type="ECO:0000256" key="1">
    <source>
        <dbReference type="SAM" id="MobiDB-lite"/>
    </source>
</evidence>